<reference evidence="3" key="1">
    <citation type="submission" date="2022-08" db="EMBL/GenBank/DDBJ databases">
        <title>Novel sulfate-reducing endosymbionts in the free-living metamonad Anaeramoeba.</title>
        <authorList>
            <person name="Jerlstrom-Hultqvist J."/>
            <person name="Cepicka I."/>
            <person name="Gallot-Lavallee L."/>
            <person name="Salas-Leiva D."/>
            <person name="Curtis B.A."/>
            <person name="Zahonova K."/>
            <person name="Pipaliya S."/>
            <person name="Dacks J."/>
            <person name="Roger A.J."/>
        </authorList>
    </citation>
    <scope>NUCLEOTIDE SEQUENCE</scope>
    <source>
        <strain evidence="3">Schooner1</strain>
    </source>
</reference>
<feature type="compositionally biased region" description="Basic residues" evidence="2">
    <location>
        <begin position="53"/>
        <end position="73"/>
    </location>
</feature>
<dbReference type="EMBL" id="JAOAOG010000342">
    <property type="protein sequence ID" value="KAJ6226518.1"/>
    <property type="molecule type" value="Genomic_DNA"/>
</dbReference>
<proteinExistence type="predicted"/>
<evidence type="ECO:0000256" key="2">
    <source>
        <dbReference type="SAM" id="MobiDB-lite"/>
    </source>
</evidence>
<dbReference type="Proteomes" id="UP001150062">
    <property type="component" value="Unassembled WGS sequence"/>
</dbReference>
<gene>
    <name evidence="3" type="ORF">M0813_10736</name>
</gene>
<feature type="coiled-coil region" evidence="1">
    <location>
        <begin position="160"/>
        <end position="194"/>
    </location>
</feature>
<protein>
    <submittedName>
        <fullName evidence="3">Basic-leucine zipper transcription factor f-related</fullName>
    </submittedName>
</protein>
<evidence type="ECO:0000256" key="1">
    <source>
        <dbReference type="SAM" id="Coils"/>
    </source>
</evidence>
<accession>A0ABQ8X4B3</accession>
<evidence type="ECO:0000313" key="3">
    <source>
        <dbReference type="EMBL" id="KAJ6226518.1"/>
    </source>
</evidence>
<keyword evidence="1" id="KW-0175">Coiled coil</keyword>
<name>A0ABQ8X4B3_9EUKA</name>
<organism evidence="3 4">
    <name type="scientific">Anaeramoeba flamelloides</name>
    <dbReference type="NCBI Taxonomy" id="1746091"/>
    <lineage>
        <taxon>Eukaryota</taxon>
        <taxon>Metamonada</taxon>
        <taxon>Anaeramoebidae</taxon>
        <taxon>Anaeramoeba</taxon>
    </lineage>
</organism>
<sequence>MNFNFRSKNSRKRCTKQRNNTCLIQQNNQQKQRKLNDQQYLVFAGDNLGNNKQQRKKIHKPTKSKNRKKRKRQTKIDKILSFDENKQDDLITLDYLLCTLKNDLEQGSFEYESSEEYGLGDLGKETKVTEKEKMIDNNPIFNENSSEEQDLFEEEEFSRIKKLESKVGELTTQIQELNSKTQNSVTENKNLNKELDAILKFLSNTEEIGEHDPHNLICFDQNSFKCHQPPKVNIEIERKNYFDHTLTKPSFSVVPRTTNLKTNLCTNHVEKKQLLDRNQISKNTEIQFVYISRND</sequence>
<keyword evidence="4" id="KW-1185">Reference proteome</keyword>
<evidence type="ECO:0000313" key="4">
    <source>
        <dbReference type="Proteomes" id="UP001150062"/>
    </source>
</evidence>
<comment type="caution">
    <text evidence="3">The sequence shown here is derived from an EMBL/GenBank/DDBJ whole genome shotgun (WGS) entry which is preliminary data.</text>
</comment>
<feature type="region of interest" description="Disordered" evidence="2">
    <location>
        <begin position="45"/>
        <end position="75"/>
    </location>
</feature>